<evidence type="ECO:0000256" key="2">
    <source>
        <dbReference type="ARBA" id="ARBA00022475"/>
    </source>
</evidence>
<evidence type="ECO:0000313" key="9">
    <source>
        <dbReference type="EMBL" id="QIK77144.1"/>
    </source>
</evidence>
<evidence type="ECO:0000313" key="10">
    <source>
        <dbReference type="Proteomes" id="UP000502035"/>
    </source>
</evidence>
<feature type="domain" description="PDGLE" evidence="8">
    <location>
        <begin position="3"/>
        <end position="86"/>
    </location>
</feature>
<keyword evidence="7" id="KW-0732">Signal</keyword>
<dbReference type="KEGG" id="npi:G7071_18620"/>
<dbReference type="Proteomes" id="UP000502035">
    <property type="component" value="Chromosome"/>
</dbReference>
<feature type="signal peptide" evidence="7">
    <location>
        <begin position="1"/>
        <end position="19"/>
    </location>
</feature>
<sequence>MAVGVCLLVAGVVSFYTAAAPDGLEFVARQTGFADSAEESATAQSPFADYQTSGVDDDRLSGGVAGVVGVAVMLMISGALFWGLRRRGDPAAPRS</sequence>
<dbReference type="AlphaFoldDB" id="A0A6G7YK73"/>
<evidence type="ECO:0000256" key="3">
    <source>
        <dbReference type="ARBA" id="ARBA00022692"/>
    </source>
</evidence>
<gene>
    <name evidence="9" type="ORF">G7071_18620</name>
</gene>
<evidence type="ECO:0000256" key="4">
    <source>
        <dbReference type="ARBA" id="ARBA00022989"/>
    </source>
</evidence>
<dbReference type="GO" id="GO:0005886">
    <property type="term" value="C:plasma membrane"/>
    <property type="evidence" value="ECO:0007669"/>
    <property type="project" value="UniProtKB-SubCell"/>
</dbReference>
<keyword evidence="5 6" id="KW-0472">Membrane</keyword>
<keyword evidence="3 6" id="KW-0812">Transmembrane</keyword>
<evidence type="ECO:0000256" key="1">
    <source>
        <dbReference type="ARBA" id="ARBA00004236"/>
    </source>
</evidence>
<protein>
    <recommendedName>
        <fullName evidence="8">PDGLE domain-containing protein</fullName>
    </recommendedName>
</protein>
<dbReference type="RefSeq" id="WP_166320827.1">
    <property type="nucleotide sequence ID" value="NZ_CP049866.1"/>
</dbReference>
<feature type="transmembrane region" description="Helical" evidence="6">
    <location>
        <begin position="63"/>
        <end position="84"/>
    </location>
</feature>
<keyword evidence="10" id="KW-1185">Reference proteome</keyword>
<keyword evidence="4 6" id="KW-1133">Transmembrane helix</keyword>
<evidence type="ECO:0000256" key="6">
    <source>
        <dbReference type="SAM" id="Phobius"/>
    </source>
</evidence>
<organism evidence="9 10">
    <name type="scientific">Nocardioides piscis</name>
    <dbReference type="NCBI Taxonomy" id="2714938"/>
    <lineage>
        <taxon>Bacteria</taxon>
        <taxon>Bacillati</taxon>
        <taxon>Actinomycetota</taxon>
        <taxon>Actinomycetes</taxon>
        <taxon>Propionibacteriales</taxon>
        <taxon>Nocardioidaceae</taxon>
        <taxon>Nocardioides</taxon>
    </lineage>
</organism>
<comment type="subcellular location">
    <subcellularLocation>
        <location evidence="1">Cell membrane</location>
    </subcellularLocation>
</comment>
<evidence type="ECO:0000256" key="5">
    <source>
        <dbReference type="ARBA" id="ARBA00023136"/>
    </source>
</evidence>
<keyword evidence="2" id="KW-1003">Cell membrane</keyword>
<evidence type="ECO:0000259" key="8">
    <source>
        <dbReference type="Pfam" id="PF13190"/>
    </source>
</evidence>
<dbReference type="Pfam" id="PF13190">
    <property type="entry name" value="PDGLE"/>
    <property type="match status" value="1"/>
</dbReference>
<feature type="chain" id="PRO_5039473243" description="PDGLE domain-containing protein" evidence="7">
    <location>
        <begin position="20"/>
        <end position="95"/>
    </location>
</feature>
<name>A0A6G7YK73_9ACTN</name>
<dbReference type="InterPro" id="IPR025937">
    <property type="entry name" value="PDGLE_dom"/>
</dbReference>
<reference evidence="9 10" key="1">
    <citation type="submission" date="2020-03" db="EMBL/GenBank/DDBJ databases">
        <title>Nocardioides sp. nov., isolated from fish.</title>
        <authorList>
            <person name="Hyun D.-W."/>
            <person name="Bae J.-W."/>
        </authorList>
    </citation>
    <scope>NUCLEOTIDE SEQUENCE [LARGE SCALE GENOMIC DNA]</scope>
    <source>
        <strain evidence="9 10">HDW12A</strain>
    </source>
</reference>
<evidence type="ECO:0000256" key="7">
    <source>
        <dbReference type="SAM" id="SignalP"/>
    </source>
</evidence>
<accession>A0A6G7YK73</accession>
<dbReference type="EMBL" id="CP049866">
    <property type="protein sequence ID" value="QIK77144.1"/>
    <property type="molecule type" value="Genomic_DNA"/>
</dbReference>
<proteinExistence type="predicted"/>